<dbReference type="STRING" id="914237.A0A1E1KHY5"/>
<protein>
    <submittedName>
        <fullName evidence="2">Uncharacterized protein</fullName>
    </submittedName>
</protein>
<evidence type="ECO:0000313" key="2">
    <source>
        <dbReference type="EMBL" id="CZS97649.1"/>
    </source>
</evidence>
<feature type="compositionally biased region" description="Polar residues" evidence="1">
    <location>
        <begin position="353"/>
        <end position="369"/>
    </location>
</feature>
<name>A0A1E1KHY5_9HELO</name>
<evidence type="ECO:0000256" key="1">
    <source>
        <dbReference type="SAM" id="MobiDB-lite"/>
    </source>
</evidence>
<dbReference type="AlphaFoldDB" id="A0A1E1KHY5"/>
<evidence type="ECO:0000313" key="3">
    <source>
        <dbReference type="Proteomes" id="UP000178129"/>
    </source>
</evidence>
<proteinExistence type="predicted"/>
<sequence>MSPPSVSLIEDLTPNEIEKLTQVLVLPPKTEPHPIWLKDQANFIPTLPPKLRRSQSILPRLAMSIPFGTQKAHLCAAHKQLNPYLVRRIFLQVSAECTTRISRFVSNPYLPANIAIHVKALQTANSLWMSSDLYRVTFQCQPEEERFDRIASDCEACILAAVGGNLQILQDLRTSMLGRKKKSGKGLRLLPLVEGWIEWTGAGDRICEESDALARELRNCRRQMQEARRQKRRNKEEGIVNSTPLPHPPPDDSDMNSSLLNHDAAAAAFDFAFQEHDGANDDNDLNHDPEGSIIDYYANRLSCARETLNRPQEQTSIHPAFRSSLSLVFQYQTHSSSNSSTTRDRPLPPRPSNPTAYTDSEPSLRNTYTHRGAAVQVPAPRVHQPPPAAYHNRMHQKQKSTRRNTGYTESVYSSGSSTVRGNGNGNTNGYAPSVSQESSYAAFQDRQMGRRARSKEEQAGEYRGLLDVDDYRDPEPREREDRSGGAGEGSRRRDTKVTSFGDFI</sequence>
<feature type="compositionally biased region" description="Polar residues" evidence="1">
    <location>
        <begin position="332"/>
        <end position="341"/>
    </location>
</feature>
<keyword evidence="3" id="KW-1185">Reference proteome</keyword>
<accession>A0A1E1KHY5</accession>
<feature type="compositionally biased region" description="Low complexity" evidence="1">
    <location>
        <begin position="413"/>
        <end position="429"/>
    </location>
</feature>
<comment type="caution">
    <text evidence="2">The sequence shown here is derived from an EMBL/GenBank/DDBJ whole genome shotgun (WGS) entry which is preliminary data.</text>
</comment>
<dbReference type="InParanoid" id="A0A1E1KHY5"/>
<dbReference type="EMBL" id="FJUW01000013">
    <property type="protein sequence ID" value="CZS97649.1"/>
    <property type="molecule type" value="Genomic_DNA"/>
</dbReference>
<gene>
    <name evidence="2" type="ORF">RCO7_00118</name>
</gene>
<feature type="region of interest" description="Disordered" evidence="1">
    <location>
        <begin position="332"/>
        <end position="504"/>
    </location>
</feature>
<feature type="compositionally biased region" description="Basic and acidic residues" evidence="1">
    <location>
        <begin position="224"/>
        <end position="238"/>
    </location>
</feature>
<reference evidence="3" key="1">
    <citation type="submission" date="2016-03" db="EMBL/GenBank/DDBJ databases">
        <authorList>
            <person name="Ploux O."/>
        </authorList>
    </citation>
    <scope>NUCLEOTIDE SEQUENCE [LARGE SCALE GENOMIC DNA]</scope>
    <source>
        <strain evidence="3">UK7</strain>
    </source>
</reference>
<dbReference type="Proteomes" id="UP000178129">
    <property type="component" value="Unassembled WGS sequence"/>
</dbReference>
<feature type="region of interest" description="Disordered" evidence="1">
    <location>
        <begin position="224"/>
        <end position="258"/>
    </location>
</feature>
<feature type="compositionally biased region" description="Basic residues" evidence="1">
    <location>
        <begin position="392"/>
        <end position="402"/>
    </location>
</feature>
<feature type="compositionally biased region" description="Polar residues" evidence="1">
    <location>
        <begin position="403"/>
        <end position="412"/>
    </location>
</feature>
<organism evidence="2 3">
    <name type="scientific">Rhynchosporium graminicola</name>
    <dbReference type="NCBI Taxonomy" id="2792576"/>
    <lineage>
        <taxon>Eukaryota</taxon>
        <taxon>Fungi</taxon>
        <taxon>Dikarya</taxon>
        <taxon>Ascomycota</taxon>
        <taxon>Pezizomycotina</taxon>
        <taxon>Leotiomycetes</taxon>
        <taxon>Helotiales</taxon>
        <taxon>Ploettnerulaceae</taxon>
        <taxon>Rhynchosporium</taxon>
    </lineage>
</organism>
<feature type="compositionally biased region" description="Basic and acidic residues" evidence="1">
    <location>
        <begin position="454"/>
        <end position="496"/>
    </location>
</feature>